<evidence type="ECO:0000259" key="2">
    <source>
        <dbReference type="Pfam" id="PF01979"/>
    </source>
</evidence>
<dbReference type="PANTHER" id="PTHR43135">
    <property type="entry name" value="ALPHA-D-RIBOSE 1-METHYLPHOSPHONATE 5-TRIPHOSPHATE DIPHOSPHATASE"/>
    <property type="match status" value="1"/>
</dbReference>
<dbReference type="Proteomes" id="UP001204144">
    <property type="component" value="Unassembled WGS sequence"/>
</dbReference>
<dbReference type="AlphaFoldDB" id="A0AAE3H8D6"/>
<feature type="chain" id="PRO_5041988275" evidence="1">
    <location>
        <begin position="20"/>
        <end position="431"/>
    </location>
</feature>
<reference evidence="3 4" key="1">
    <citation type="submission" date="2018-11" db="EMBL/GenBank/DDBJ databases">
        <title>Novel bacteria species description.</title>
        <authorList>
            <person name="Han J.-H."/>
        </authorList>
    </citation>
    <scope>NUCLEOTIDE SEQUENCE [LARGE SCALE GENOMIC DNA]</scope>
    <source>
        <strain evidence="3 4">KCTC23259</strain>
    </source>
</reference>
<dbReference type="PANTHER" id="PTHR43135:SF3">
    <property type="entry name" value="ALPHA-D-RIBOSE 1-METHYLPHOSPHONATE 5-TRIPHOSPHATE DIPHOSPHATASE"/>
    <property type="match status" value="1"/>
</dbReference>
<name>A0AAE3H8D6_9BACT</name>
<accession>A0AAE3H8D6</accession>
<dbReference type="EMBL" id="RJUF01000180">
    <property type="protein sequence ID" value="MCP9765075.1"/>
    <property type="molecule type" value="Genomic_DNA"/>
</dbReference>
<dbReference type="GO" id="GO:0016810">
    <property type="term" value="F:hydrolase activity, acting on carbon-nitrogen (but not peptide) bonds"/>
    <property type="evidence" value="ECO:0007669"/>
    <property type="project" value="InterPro"/>
</dbReference>
<dbReference type="InterPro" id="IPR006680">
    <property type="entry name" value="Amidohydro-rel"/>
</dbReference>
<feature type="domain" description="Amidohydrolase-related" evidence="2">
    <location>
        <begin position="349"/>
        <end position="403"/>
    </location>
</feature>
<feature type="signal peptide" evidence="1">
    <location>
        <begin position="1"/>
        <end position="19"/>
    </location>
</feature>
<sequence length="431" mass="46962">MKKIIIAIHLILISQCVMAQNPAAGKSVAGVTVFSNAKIYVGNGKEINNGSLVVENGKITAVAEGDVSANYASAKKVNVGGKHIYPGLISPVNALGLTEIEAVRTTSDYQEIGQLNSNVRALIAYNTDSEVIPTVRSNGVLITQATPEGGLISGRSSVMYLDGWNWEDALLKADDGVWLNWPSKMTISFDFATGTRESKKNENYQTTIDELYKFFAQAKLMASENNLFDNLKLSAMNGVLKGSDRLYIQIGNDKEALDAISFCIAQQIKFPVIVGAVYSETAINALKENNVPIIIPSTHRLPAKSDSDVWEAYKLPFKLFSKGILVGMHYNDSYWRTRNLPFVAGTAVGHGLTKAQALSMITLNNAKILGIDKEVGTLEVGKHASFIISEGDILDMRTAKVTQAFIRGAEVSLDDKQKRLAEKYNSKYGIK</sequence>
<dbReference type="SUPFAM" id="SSF51556">
    <property type="entry name" value="Metallo-dependent hydrolases"/>
    <property type="match status" value="1"/>
</dbReference>
<dbReference type="Gene3D" id="3.20.20.140">
    <property type="entry name" value="Metal-dependent hydrolases"/>
    <property type="match status" value="1"/>
</dbReference>
<dbReference type="Pfam" id="PF01979">
    <property type="entry name" value="Amidohydro_1"/>
    <property type="match status" value="1"/>
</dbReference>
<evidence type="ECO:0000313" key="4">
    <source>
        <dbReference type="Proteomes" id="UP001204144"/>
    </source>
</evidence>
<dbReference type="InterPro" id="IPR032466">
    <property type="entry name" value="Metal_Hydrolase"/>
</dbReference>
<organism evidence="3 4">
    <name type="scientific">Lacihabitans soyangensis</name>
    <dbReference type="NCBI Taxonomy" id="869394"/>
    <lineage>
        <taxon>Bacteria</taxon>
        <taxon>Pseudomonadati</taxon>
        <taxon>Bacteroidota</taxon>
        <taxon>Cytophagia</taxon>
        <taxon>Cytophagales</taxon>
        <taxon>Leadbetterellaceae</taxon>
        <taxon>Lacihabitans</taxon>
    </lineage>
</organism>
<protein>
    <submittedName>
        <fullName evidence="3">Amidohydrolase</fullName>
    </submittedName>
</protein>
<dbReference type="InterPro" id="IPR011059">
    <property type="entry name" value="Metal-dep_hydrolase_composite"/>
</dbReference>
<dbReference type="InterPro" id="IPR051781">
    <property type="entry name" value="Metallo-dep_Hydrolase"/>
</dbReference>
<proteinExistence type="predicted"/>
<dbReference type="SUPFAM" id="SSF51338">
    <property type="entry name" value="Composite domain of metallo-dependent hydrolases"/>
    <property type="match status" value="1"/>
</dbReference>
<dbReference type="Gene3D" id="2.30.40.10">
    <property type="entry name" value="Urease, subunit C, domain 1"/>
    <property type="match status" value="1"/>
</dbReference>
<evidence type="ECO:0000313" key="3">
    <source>
        <dbReference type="EMBL" id="MCP9765075.1"/>
    </source>
</evidence>
<comment type="caution">
    <text evidence="3">The sequence shown here is derived from an EMBL/GenBank/DDBJ whole genome shotgun (WGS) entry which is preliminary data.</text>
</comment>
<keyword evidence="1" id="KW-0732">Signal</keyword>
<keyword evidence="4" id="KW-1185">Reference proteome</keyword>
<gene>
    <name evidence="3" type="ORF">EGI31_19245</name>
</gene>
<evidence type="ECO:0000256" key="1">
    <source>
        <dbReference type="SAM" id="SignalP"/>
    </source>
</evidence>